<protein>
    <submittedName>
        <fullName evidence="6">DUF2510 domain-containing protein</fullName>
    </submittedName>
</protein>
<feature type="domain" description="DUF2510" evidence="4">
    <location>
        <begin position="5"/>
        <end position="35"/>
    </location>
</feature>
<evidence type="ECO:0000259" key="4">
    <source>
        <dbReference type="Pfam" id="PF10708"/>
    </source>
</evidence>
<dbReference type="InterPro" id="IPR029051">
    <property type="entry name" value="DUF4352"/>
</dbReference>
<feature type="transmembrane region" description="Helical" evidence="3">
    <location>
        <begin position="180"/>
        <end position="198"/>
    </location>
</feature>
<dbReference type="Proteomes" id="UP000831963">
    <property type="component" value="Chromosome"/>
</dbReference>
<dbReference type="InterPro" id="IPR018929">
    <property type="entry name" value="DUF2510"/>
</dbReference>
<feature type="region of interest" description="Disordered" evidence="2">
    <location>
        <begin position="1"/>
        <end position="61"/>
    </location>
</feature>
<feature type="transmembrane region" description="Helical" evidence="3">
    <location>
        <begin position="236"/>
        <end position="262"/>
    </location>
</feature>
<evidence type="ECO:0000256" key="3">
    <source>
        <dbReference type="SAM" id="Phobius"/>
    </source>
</evidence>
<evidence type="ECO:0000256" key="2">
    <source>
        <dbReference type="SAM" id="MobiDB-lite"/>
    </source>
</evidence>
<dbReference type="EMBL" id="CP078077">
    <property type="protein sequence ID" value="UPL13116.1"/>
    <property type="molecule type" value="Genomic_DNA"/>
</dbReference>
<dbReference type="InterPro" id="IPR029050">
    <property type="entry name" value="Immunoprotect_excell_Ig-like"/>
</dbReference>
<evidence type="ECO:0000313" key="6">
    <source>
        <dbReference type="EMBL" id="UPL13116.1"/>
    </source>
</evidence>
<keyword evidence="1" id="KW-0732">Signal</keyword>
<gene>
    <name evidence="6" type="ORF">KV396_00840</name>
</gene>
<evidence type="ECO:0000313" key="7">
    <source>
        <dbReference type="Proteomes" id="UP000831963"/>
    </source>
</evidence>
<keyword evidence="3" id="KW-0812">Transmembrane</keyword>
<proteinExistence type="predicted"/>
<evidence type="ECO:0000259" key="5">
    <source>
        <dbReference type="Pfam" id="PF11611"/>
    </source>
</evidence>
<evidence type="ECO:0000256" key="1">
    <source>
        <dbReference type="ARBA" id="ARBA00022729"/>
    </source>
</evidence>
<sequence>MTTPAGWYDDGSGRQRWWDGEQWTEHFAPEATAPEASAPETTTVSEQPTAQAAEEPLPVVPTEAEVDATIAVAEENEPSAHADAAAEAPASDVAPEAPAYVAPEAPAYVAPEAPAYVAPEAPAYAAPAYAAPGYPTTAPGGAPAYGVAPTGAYPGSAPYGGAPGGYTPYPGSPAAEPRPISVLGLVGLGLAVLGTILVCFLLTAVFGWILLFAGLVVSIVSLFLKGKKWPGITGIGVSVLGGIVGGIMAIVFFTFGIAQIAIDTAESYSPPPVPSIGTDGGEDSGEIVEGTMGSPVTVNQYSGESEVTITDASWGTSNGSSFEAENGGYLSVELTWEAISGDTSVNPLYFTVIDADGNEGTYDYFGDATLESAQLAPGETAQGTLSFDVAQSDSYTIIITDELLQDVAEVTVEASAR</sequence>
<feature type="transmembrane region" description="Helical" evidence="3">
    <location>
        <begin position="204"/>
        <end position="224"/>
    </location>
</feature>
<keyword evidence="3" id="KW-1133">Transmembrane helix</keyword>
<feature type="domain" description="DUF4352" evidence="5">
    <location>
        <begin position="303"/>
        <end position="404"/>
    </location>
</feature>
<dbReference type="Pfam" id="PF11611">
    <property type="entry name" value="DUF4352"/>
    <property type="match status" value="1"/>
</dbReference>
<keyword evidence="3" id="KW-0472">Membrane</keyword>
<feature type="compositionally biased region" description="Low complexity" evidence="2">
    <location>
        <begin position="29"/>
        <end position="43"/>
    </location>
</feature>
<dbReference type="RefSeq" id="WP_247956544.1">
    <property type="nucleotide sequence ID" value="NZ_CP078077.1"/>
</dbReference>
<reference evidence="6 7" key="1">
    <citation type="submission" date="2021-06" db="EMBL/GenBank/DDBJ databases">
        <title>Genome-based taxonomic framework of Microbacterium strains isolated from marine environment, the description of four new species and reclassification of four preexisting species.</title>
        <authorList>
            <person name="Lee S.D."/>
            <person name="Kim S.-M."/>
            <person name="Byeon Y.-S."/>
            <person name="Yang H.L."/>
            <person name="Kim I.S."/>
        </authorList>
    </citation>
    <scope>NUCLEOTIDE SEQUENCE [LARGE SCALE GENOMIC DNA]</scope>
    <source>
        <strain evidence="6 7">SSW1-36</strain>
    </source>
</reference>
<organism evidence="6 7">
    <name type="scientific">Microbacterium galbinum</name>
    <dbReference type="NCBI Taxonomy" id="2851646"/>
    <lineage>
        <taxon>Bacteria</taxon>
        <taxon>Bacillati</taxon>
        <taxon>Actinomycetota</taxon>
        <taxon>Actinomycetes</taxon>
        <taxon>Micrococcales</taxon>
        <taxon>Microbacteriaceae</taxon>
        <taxon>Microbacterium</taxon>
    </lineage>
</organism>
<keyword evidence="7" id="KW-1185">Reference proteome</keyword>
<accession>A0ABY4IME1</accession>
<name>A0ABY4IME1_9MICO</name>
<feature type="compositionally biased region" description="Basic and acidic residues" evidence="2">
    <location>
        <begin position="11"/>
        <end position="28"/>
    </location>
</feature>
<dbReference type="Gene3D" id="2.60.40.1240">
    <property type="match status" value="1"/>
</dbReference>
<dbReference type="Pfam" id="PF10708">
    <property type="entry name" value="DUF2510"/>
    <property type="match status" value="1"/>
</dbReference>